<evidence type="ECO:0000259" key="4">
    <source>
        <dbReference type="SMART" id="SM00479"/>
    </source>
</evidence>
<dbReference type="Gene3D" id="3.30.420.10">
    <property type="entry name" value="Ribonuclease H-like superfamily/Ribonuclease H"/>
    <property type="match status" value="1"/>
</dbReference>
<dbReference type="InterPro" id="IPR036397">
    <property type="entry name" value="RNaseH_sf"/>
</dbReference>
<dbReference type="CDD" id="cd06133">
    <property type="entry name" value="ERI-1_3'hExo_like"/>
    <property type="match status" value="1"/>
</dbReference>
<proteinExistence type="predicted"/>
<accession>A0A1S8WJ60</accession>
<evidence type="ECO:0000256" key="2">
    <source>
        <dbReference type="ARBA" id="ARBA00022801"/>
    </source>
</evidence>
<dbReference type="PANTHER" id="PTHR23044">
    <property type="entry name" value="3'-5' EXONUCLEASE ERI1-RELATED"/>
    <property type="match status" value="1"/>
</dbReference>
<dbReference type="InterPro" id="IPR047201">
    <property type="entry name" value="ERI-1_3'hExo-like"/>
</dbReference>
<name>A0A1S8WJ60_OPIVI</name>
<dbReference type="InterPro" id="IPR012337">
    <property type="entry name" value="RNaseH-like_sf"/>
</dbReference>
<dbReference type="GO" id="GO:0000175">
    <property type="term" value="F:3'-5'-RNA exonuclease activity"/>
    <property type="evidence" value="ECO:0007669"/>
    <property type="project" value="InterPro"/>
</dbReference>
<keyword evidence="6" id="KW-1185">Reference proteome</keyword>
<dbReference type="GO" id="GO:0003676">
    <property type="term" value="F:nucleic acid binding"/>
    <property type="evidence" value="ECO:0007669"/>
    <property type="project" value="InterPro"/>
</dbReference>
<organism evidence="5 6">
    <name type="scientific">Opisthorchis viverrini</name>
    <name type="common">Southeast Asian liver fluke</name>
    <dbReference type="NCBI Taxonomy" id="6198"/>
    <lineage>
        <taxon>Eukaryota</taxon>
        <taxon>Metazoa</taxon>
        <taxon>Spiralia</taxon>
        <taxon>Lophotrochozoa</taxon>
        <taxon>Platyhelminthes</taxon>
        <taxon>Trematoda</taxon>
        <taxon>Digenea</taxon>
        <taxon>Opisthorchiida</taxon>
        <taxon>Opisthorchiata</taxon>
        <taxon>Opisthorchiidae</taxon>
        <taxon>Opisthorchis</taxon>
    </lineage>
</organism>
<reference evidence="5 6" key="1">
    <citation type="submission" date="2015-03" db="EMBL/GenBank/DDBJ databases">
        <title>Draft genome of the nematode, Opisthorchis viverrini.</title>
        <authorList>
            <person name="Mitreva M."/>
        </authorList>
    </citation>
    <scope>NUCLEOTIDE SEQUENCE [LARGE SCALE GENOMIC DNA]</scope>
    <source>
        <strain evidence="5">Khon Kaen</strain>
    </source>
</reference>
<feature type="non-terminal residue" evidence="5">
    <location>
        <position position="250"/>
    </location>
</feature>
<keyword evidence="3 5" id="KW-0269">Exonuclease</keyword>
<dbReference type="InterPro" id="IPR013520">
    <property type="entry name" value="Ribonucl_H"/>
</dbReference>
<evidence type="ECO:0000313" key="6">
    <source>
        <dbReference type="Proteomes" id="UP000243686"/>
    </source>
</evidence>
<dbReference type="Proteomes" id="UP000243686">
    <property type="component" value="Unassembled WGS sequence"/>
</dbReference>
<feature type="domain" description="Exonuclease" evidence="4">
    <location>
        <begin position="85"/>
        <end position="250"/>
    </location>
</feature>
<dbReference type="InterPro" id="IPR051274">
    <property type="entry name" value="3-5_Exoribonuclease"/>
</dbReference>
<keyword evidence="2" id="KW-0378">Hydrolase</keyword>
<dbReference type="SUPFAM" id="SSF53098">
    <property type="entry name" value="Ribonuclease H-like"/>
    <property type="match status" value="1"/>
</dbReference>
<evidence type="ECO:0000256" key="1">
    <source>
        <dbReference type="ARBA" id="ARBA00022722"/>
    </source>
</evidence>
<gene>
    <name evidence="5" type="ORF">X801_09725</name>
</gene>
<sequence>MYSIKYLAKIYHNHIYLLPVVYNSHKGVAGGWWIANERHLVSQVTGIPRTAVKSIVSEFAGVKLMSNLAFNAVRRSALNSQKFKYFLVLDFEATCERNTKLRPAEIIEFPVVKLNSQTLLQEGVFHHYVRPVFHPELTDFCTELTGIIQDMVDNQPRLEEVLQLFDEWLVKEKLTGTENTFSFVTCGDWDLRTMLPSQCRELGIPVPHYFKQWINIKQTFQDVRGLFPHSLPHMLADLNLPLQGRHHSGI</sequence>
<dbReference type="PANTHER" id="PTHR23044:SF61">
    <property type="entry name" value="3'-5' EXORIBONUCLEASE 1-RELATED"/>
    <property type="match status" value="1"/>
</dbReference>
<dbReference type="AlphaFoldDB" id="A0A1S8WJ60"/>
<evidence type="ECO:0000313" key="5">
    <source>
        <dbReference type="EMBL" id="OON14481.1"/>
    </source>
</evidence>
<keyword evidence="1" id="KW-0540">Nuclease</keyword>
<dbReference type="Pfam" id="PF00929">
    <property type="entry name" value="RNase_T"/>
    <property type="match status" value="1"/>
</dbReference>
<evidence type="ECO:0000256" key="3">
    <source>
        <dbReference type="ARBA" id="ARBA00022839"/>
    </source>
</evidence>
<dbReference type="SMART" id="SM00479">
    <property type="entry name" value="EXOIII"/>
    <property type="match status" value="1"/>
</dbReference>
<dbReference type="EMBL" id="KV906621">
    <property type="protein sequence ID" value="OON14481.1"/>
    <property type="molecule type" value="Genomic_DNA"/>
</dbReference>
<protein>
    <submittedName>
        <fullName evidence="5">Exonuclease</fullName>
    </submittedName>
</protein>